<dbReference type="GO" id="GO:0000049">
    <property type="term" value="F:tRNA binding"/>
    <property type="evidence" value="ECO:0007669"/>
    <property type="project" value="TreeGrafter"/>
</dbReference>
<evidence type="ECO:0000313" key="13">
    <source>
        <dbReference type="EMBL" id="MBB3151806.1"/>
    </source>
</evidence>
<accession>A0A7W5C653</accession>
<dbReference type="PANTHER" id="PTHR46173:SF1">
    <property type="entry name" value="CCA TRNA NUCLEOTIDYLTRANSFERASE 1, MITOCHONDRIAL"/>
    <property type="match status" value="1"/>
</dbReference>
<dbReference type="NCBIfam" id="NF009814">
    <property type="entry name" value="PRK13299.1"/>
    <property type="match status" value="1"/>
</dbReference>
<dbReference type="InterPro" id="IPR032810">
    <property type="entry name" value="CCA-adding_enz_C"/>
</dbReference>
<feature type="domain" description="tRNA nucleotidyltransferase/poly(A) polymerase RNA and SrmB- binding" evidence="11">
    <location>
        <begin position="178"/>
        <end position="229"/>
    </location>
</feature>
<organism evidence="13 14">
    <name type="scientific">Paenibacillus endophyticus</name>
    <dbReference type="NCBI Taxonomy" id="1294268"/>
    <lineage>
        <taxon>Bacteria</taxon>
        <taxon>Bacillati</taxon>
        <taxon>Bacillota</taxon>
        <taxon>Bacilli</taxon>
        <taxon>Bacillales</taxon>
        <taxon>Paenibacillaceae</taxon>
        <taxon>Paenibacillus</taxon>
    </lineage>
</organism>
<dbReference type="Gene3D" id="1.10.246.80">
    <property type="match status" value="1"/>
</dbReference>
<dbReference type="AlphaFoldDB" id="A0A7W5C653"/>
<evidence type="ECO:0000256" key="3">
    <source>
        <dbReference type="ARBA" id="ARBA00022694"/>
    </source>
</evidence>
<dbReference type="SUPFAM" id="SSF81891">
    <property type="entry name" value="Poly A polymerase C-terminal region-like"/>
    <property type="match status" value="1"/>
</dbReference>
<reference evidence="13 14" key="1">
    <citation type="submission" date="2020-08" db="EMBL/GenBank/DDBJ databases">
        <title>Genomic Encyclopedia of Type Strains, Phase III (KMG-III): the genomes of soil and plant-associated and newly described type strains.</title>
        <authorList>
            <person name="Whitman W."/>
        </authorList>
    </citation>
    <scope>NUCLEOTIDE SEQUENCE [LARGE SCALE GENOMIC DNA]</scope>
    <source>
        <strain evidence="13 14">CECT 8234</strain>
    </source>
</reference>
<gene>
    <name evidence="13" type="ORF">FHS16_001852</name>
</gene>
<dbReference type="Gene3D" id="1.10.3090.10">
    <property type="entry name" value="cca-adding enzyme, domain 2"/>
    <property type="match status" value="1"/>
</dbReference>
<dbReference type="InterPro" id="IPR043519">
    <property type="entry name" value="NT_sf"/>
</dbReference>
<keyword evidence="8 9" id="KW-0694">RNA-binding</keyword>
<dbReference type="GO" id="GO:0000166">
    <property type="term" value="F:nucleotide binding"/>
    <property type="evidence" value="ECO:0007669"/>
    <property type="project" value="UniProtKB-KW"/>
</dbReference>
<dbReference type="CDD" id="cd05398">
    <property type="entry name" value="NT_ClassII-CCAase"/>
    <property type="match status" value="1"/>
</dbReference>
<dbReference type="GO" id="GO:0016787">
    <property type="term" value="F:hydrolase activity"/>
    <property type="evidence" value="ECO:0007669"/>
    <property type="project" value="UniProtKB-KW"/>
</dbReference>
<keyword evidence="14" id="KW-1185">Reference proteome</keyword>
<evidence type="ECO:0000259" key="11">
    <source>
        <dbReference type="Pfam" id="PF12627"/>
    </source>
</evidence>
<comment type="caution">
    <text evidence="13">The sequence shown here is derived from an EMBL/GenBank/DDBJ whole genome shotgun (WGS) entry which is preliminary data.</text>
</comment>
<dbReference type="SUPFAM" id="SSF81301">
    <property type="entry name" value="Nucleotidyltransferase"/>
    <property type="match status" value="1"/>
</dbReference>
<evidence type="ECO:0000256" key="7">
    <source>
        <dbReference type="ARBA" id="ARBA00022842"/>
    </source>
</evidence>
<protein>
    <submittedName>
        <fullName evidence="13">tRNA nucleotidyltransferase (CCA-adding enzyme)</fullName>
        <ecNumber evidence="13">2.7.7.72</ecNumber>
        <ecNumber evidence="13">3.1.3.-</ecNumber>
        <ecNumber evidence="13">3.1.4.-</ecNumber>
    </submittedName>
</protein>
<dbReference type="Proteomes" id="UP000518605">
    <property type="component" value="Unassembled WGS sequence"/>
</dbReference>
<evidence type="ECO:0000256" key="9">
    <source>
        <dbReference type="RuleBase" id="RU003953"/>
    </source>
</evidence>
<keyword evidence="3" id="KW-0819">tRNA processing</keyword>
<evidence type="ECO:0000256" key="4">
    <source>
        <dbReference type="ARBA" id="ARBA00022695"/>
    </source>
</evidence>
<dbReference type="PANTHER" id="PTHR46173">
    <property type="entry name" value="CCA TRNA NUCLEOTIDYLTRANSFERASE 1, MITOCHONDRIAL"/>
    <property type="match status" value="1"/>
</dbReference>
<keyword evidence="5" id="KW-0479">Metal-binding</keyword>
<evidence type="ECO:0000256" key="5">
    <source>
        <dbReference type="ARBA" id="ARBA00022723"/>
    </source>
</evidence>
<evidence type="ECO:0000256" key="8">
    <source>
        <dbReference type="ARBA" id="ARBA00022884"/>
    </source>
</evidence>
<comment type="cofactor">
    <cofactor evidence="1">
        <name>Mg(2+)</name>
        <dbReference type="ChEBI" id="CHEBI:18420"/>
    </cofactor>
</comment>
<dbReference type="EC" id="2.7.7.72" evidence="13"/>
<dbReference type="EC" id="3.1.3.-" evidence="13"/>
<keyword evidence="13" id="KW-0378">Hydrolase</keyword>
<dbReference type="EC" id="3.1.4.-" evidence="13"/>
<name>A0A7W5C653_9BACL</name>
<dbReference type="InterPro" id="IPR050264">
    <property type="entry name" value="Bact_CCA-adding_enz_type3_sf"/>
</dbReference>
<evidence type="ECO:0000256" key="6">
    <source>
        <dbReference type="ARBA" id="ARBA00022741"/>
    </source>
</evidence>
<dbReference type="GO" id="GO:0008033">
    <property type="term" value="P:tRNA processing"/>
    <property type="evidence" value="ECO:0007669"/>
    <property type="project" value="UniProtKB-KW"/>
</dbReference>
<dbReference type="InterPro" id="IPR032828">
    <property type="entry name" value="PolyA_RNA-bd"/>
</dbReference>
<dbReference type="InterPro" id="IPR002646">
    <property type="entry name" value="PolA_pol_head_dom"/>
</dbReference>
<dbReference type="GO" id="GO:0046872">
    <property type="term" value="F:metal ion binding"/>
    <property type="evidence" value="ECO:0007669"/>
    <property type="project" value="UniProtKB-KW"/>
</dbReference>
<evidence type="ECO:0000256" key="2">
    <source>
        <dbReference type="ARBA" id="ARBA00022679"/>
    </source>
</evidence>
<proteinExistence type="inferred from homology"/>
<dbReference type="Pfam" id="PF13735">
    <property type="entry name" value="tRNA_NucTran2_2"/>
    <property type="match status" value="1"/>
</dbReference>
<evidence type="ECO:0000256" key="1">
    <source>
        <dbReference type="ARBA" id="ARBA00001946"/>
    </source>
</evidence>
<dbReference type="Gene3D" id="3.30.460.10">
    <property type="entry name" value="Beta Polymerase, domain 2"/>
    <property type="match status" value="1"/>
</dbReference>
<dbReference type="EMBL" id="JACHXW010000004">
    <property type="protein sequence ID" value="MBB3151806.1"/>
    <property type="molecule type" value="Genomic_DNA"/>
</dbReference>
<keyword evidence="7" id="KW-0460">Magnesium</keyword>
<dbReference type="Pfam" id="PF12627">
    <property type="entry name" value="PolyA_pol_RNAbd"/>
    <property type="match status" value="1"/>
</dbReference>
<evidence type="ECO:0000259" key="12">
    <source>
        <dbReference type="Pfam" id="PF13735"/>
    </source>
</evidence>
<dbReference type="RefSeq" id="WP_183561089.1">
    <property type="nucleotide sequence ID" value="NZ_CBCSLB010000008.1"/>
</dbReference>
<sequence length="432" mass="49468">MQLAFSNLIISALPIVRRLREHHFEAFFVGGAVRDTVLGLPIKDVDIATSATPEQVLALFDHCIPTGLQHGTITVVEKNMAYEVTTFRQESAYEGHRKPESVLYITELEGDLLRRDFTMNAMALAENGELHDPYGGLRDLELKQLRSVGDPNARFQEDALRMLRAVRFIGVYRLRPSHRTWRALKRHRQLLRFIAMERVLTELDKMMESESPQRALHFAVVSGLLAYLKEPLSEEAQRVLHQAGRDIPAMKKTFENIHELKQTHTRWAAVAIGLKLSQPALQQALQVLRFSNARMKSISSIADVHHEMFDFRTDVSLNAQKRKWLSMVIHYGRETAYEWLSVMRLMPEAALRLSDEQLSDLERWSDQMIISKLKQLSVNGKELAGYLAKEAGPWISEYLTRLLLLVACGELINEKSILLKQAALWEVNSHEL</sequence>
<dbReference type="Pfam" id="PF01743">
    <property type="entry name" value="PolyA_pol"/>
    <property type="match status" value="1"/>
</dbReference>
<feature type="domain" description="CCA-adding enzyme C-terminal" evidence="12">
    <location>
        <begin position="261"/>
        <end position="421"/>
    </location>
</feature>
<comment type="similarity">
    <text evidence="9">Belongs to the tRNA nucleotidyltransferase/poly(A) polymerase family.</text>
</comment>
<keyword evidence="4 13" id="KW-0548">Nucleotidyltransferase</keyword>
<dbReference type="GO" id="GO:0004810">
    <property type="term" value="F:CCA tRNA nucleotidyltransferase activity"/>
    <property type="evidence" value="ECO:0007669"/>
    <property type="project" value="UniProtKB-EC"/>
</dbReference>
<keyword evidence="6" id="KW-0547">Nucleotide-binding</keyword>
<evidence type="ECO:0000259" key="10">
    <source>
        <dbReference type="Pfam" id="PF01743"/>
    </source>
</evidence>
<evidence type="ECO:0000313" key="14">
    <source>
        <dbReference type="Proteomes" id="UP000518605"/>
    </source>
</evidence>
<keyword evidence="2 9" id="KW-0808">Transferase</keyword>
<feature type="domain" description="Poly A polymerase head" evidence="10">
    <location>
        <begin position="26"/>
        <end position="146"/>
    </location>
</feature>